<feature type="domain" description="Aminoglycoside phosphotransferase" evidence="1">
    <location>
        <begin position="39"/>
        <end position="292"/>
    </location>
</feature>
<gene>
    <name evidence="2" type="ORF">OG442_01015</name>
</gene>
<dbReference type="InterPro" id="IPR011009">
    <property type="entry name" value="Kinase-like_dom_sf"/>
</dbReference>
<dbReference type="InterPro" id="IPR002575">
    <property type="entry name" value="Aminoglycoside_PTrfase"/>
</dbReference>
<name>A0ABZ1ZYP3_STRNV</name>
<protein>
    <submittedName>
        <fullName evidence="2">Aminoglycoside phosphotransferase family protein</fullName>
    </submittedName>
</protein>
<keyword evidence="3" id="KW-1185">Reference proteome</keyword>
<dbReference type="Gene3D" id="1.20.58.840">
    <property type="match status" value="1"/>
</dbReference>
<evidence type="ECO:0000259" key="1">
    <source>
        <dbReference type="Pfam" id="PF01636"/>
    </source>
</evidence>
<dbReference type="Gene3D" id="1.10.510.10">
    <property type="entry name" value="Transferase(Phosphotransferase) domain 1"/>
    <property type="match status" value="1"/>
</dbReference>
<dbReference type="EMBL" id="CP109495">
    <property type="protein sequence ID" value="WUX50254.1"/>
    <property type="molecule type" value="Genomic_DNA"/>
</dbReference>
<sequence length="337" mass="36797">MEERPADIEDSEVRQALKAWRIDPVTWEYAPVGFGDHHWTATDTRERRWFVTVADLADKSWYGEGPEAALDGLRDAMDTTVALRGAEPDGLDFVVAPVPTAEGETVRALGAGHAVSVFPLVSGTPGHFGDTLTAHDCGLVLDLLTRLHRTAPPASARVLPPDFATRPQLESALREMSRPWDGFGPYAEPARQLLAVHAGALRGRLDEFDRRVKELRASDAPLVVTHGEPHPGNLLRAGERRLLLDWDTVGLAVPERDLWLVADGAEGVSGADVLVRYEEATGREPDPSALALYRLRWALNDVAEFLTWLRAPHGPTPDARQARDALTSTVESLAADA</sequence>
<proteinExistence type="predicted"/>
<organism evidence="2 3">
    <name type="scientific">Streptomyces niveus</name>
    <name type="common">Streptomyces spheroides</name>
    <dbReference type="NCBI Taxonomy" id="193462"/>
    <lineage>
        <taxon>Bacteria</taxon>
        <taxon>Bacillati</taxon>
        <taxon>Actinomycetota</taxon>
        <taxon>Actinomycetes</taxon>
        <taxon>Kitasatosporales</taxon>
        <taxon>Streptomycetaceae</taxon>
        <taxon>Streptomyces</taxon>
    </lineage>
</organism>
<dbReference type="Pfam" id="PF01636">
    <property type="entry name" value="APH"/>
    <property type="match status" value="1"/>
</dbReference>
<evidence type="ECO:0000313" key="3">
    <source>
        <dbReference type="Proteomes" id="UP001432209"/>
    </source>
</evidence>
<dbReference type="Proteomes" id="UP001432209">
    <property type="component" value="Chromosome"/>
</dbReference>
<reference evidence="2" key="1">
    <citation type="submission" date="2022-10" db="EMBL/GenBank/DDBJ databases">
        <title>The complete genomes of actinobacterial strains from the NBC collection.</title>
        <authorList>
            <person name="Joergensen T.S."/>
            <person name="Alvarez Arevalo M."/>
            <person name="Sterndorff E.B."/>
            <person name="Faurdal D."/>
            <person name="Vuksanovic O."/>
            <person name="Mourched A.-S."/>
            <person name="Charusanti P."/>
            <person name="Shaw S."/>
            <person name="Blin K."/>
            <person name="Weber T."/>
        </authorList>
    </citation>
    <scope>NUCLEOTIDE SEQUENCE</scope>
    <source>
        <strain evidence="2">NBC_01432</strain>
    </source>
</reference>
<dbReference type="RefSeq" id="WP_329073820.1">
    <property type="nucleotide sequence ID" value="NZ_CP109495.1"/>
</dbReference>
<accession>A0ABZ1ZYP3</accession>
<dbReference type="SUPFAM" id="SSF56112">
    <property type="entry name" value="Protein kinase-like (PK-like)"/>
    <property type="match status" value="1"/>
</dbReference>
<evidence type="ECO:0000313" key="2">
    <source>
        <dbReference type="EMBL" id="WUX50254.1"/>
    </source>
</evidence>